<dbReference type="AlphaFoldDB" id="A0AAV2H734"/>
<evidence type="ECO:0000313" key="2">
    <source>
        <dbReference type="Proteomes" id="UP001497497"/>
    </source>
</evidence>
<evidence type="ECO:0000313" key="1">
    <source>
        <dbReference type="EMBL" id="CAL1529534.1"/>
    </source>
</evidence>
<reference evidence="1 2" key="1">
    <citation type="submission" date="2024-04" db="EMBL/GenBank/DDBJ databases">
        <authorList>
            <consortium name="Genoscope - CEA"/>
            <person name="William W."/>
        </authorList>
    </citation>
    <scope>NUCLEOTIDE SEQUENCE [LARGE SCALE GENOMIC DNA]</scope>
</reference>
<dbReference type="Proteomes" id="UP001497497">
    <property type="component" value="Unassembled WGS sequence"/>
</dbReference>
<gene>
    <name evidence="1" type="ORF">GSLYS_00003689001</name>
</gene>
<keyword evidence="2" id="KW-1185">Reference proteome</keyword>
<comment type="caution">
    <text evidence="1">The sequence shown here is derived from an EMBL/GenBank/DDBJ whole genome shotgun (WGS) entry which is preliminary data.</text>
</comment>
<accession>A0AAV2H734</accession>
<sequence>MLNTYTSHSSIKVYSWAYVLQEIDIKNHIFKSIKSTMSDRAKVNHCVVERLEHDLQTQLIQLNCNLNPLDGLAHAARDCLQKLETEWRRKSSGYKQNGGIVANLIHCFSKMRYKQGSGDPGGFMAFLKKRRIETWSHSSIRGQSTSCNV</sequence>
<name>A0AAV2H734_LYMST</name>
<protein>
    <submittedName>
        <fullName evidence="1">Uncharacterized protein</fullName>
    </submittedName>
</protein>
<feature type="non-terminal residue" evidence="1">
    <location>
        <position position="149"/>
    </location>
</feature>
<organism evidence="1 2">
    <name type="scientific">Lymnaea stagnalis</name>
    <name type="common">Great pond snail</name>
    <name type="synonym">Helix stagnalis</name>
    <dbReference type="NCBI Taxonomy" id="6523"/>
    <lineage>
        <taxon>Eukaryota</taxon>
        <taxon>Metazoa</taxon>
        <taxon>Spiralia</taxon>
        <taxon>Lophotrochozoa</taxon>
        <taxon>Mollusca</taxon>
        <taxon>Gastropoda</taxon>
        <taxon>Heterobranchia</taxon>
        <taxon>Euthyneura</taxon>
        <taxon>Panpulmonata</taxon>
        <taxon>Hygrophila</taxon>
        <taxon>Lymnaeoidea</taxon>
        <taxon>Lymnaeidae</taxon>
        <taxon>Lymnaea</taxon>
    </lineage>
</organism>
<dbReference type="EMBL" id="CAXITT010000050">
    <property type="protein sequence ID" value="CAL1529534.1"/>
    <property type="molecule type" value="Genomic_DNA"/>
</dbReference>
<proteinExistence type="predicted"/>